<evidence type="ECO:0000313" key="2">
    <source>
        <dbReference type="Proteomes" id="UP000886998"/>
    </source>
</evidence>
<accession>A0A8X6X9L9</accession>
<evidence type="ECO:0000313" key="1">
    <source>
        <dbReference type="EMBL" id="GFY48524.1"/>
    </source>
</evidence>
<name>A0A8X6X9L9_9ARAC</name>
<dbReference type="EMBL" id="BMAV01006512">
    <property type="protein sequence ID" value="GFY48524.1"/>
    <property type="molecule type" value="Genomic_DNA"/>
</dbReference>
<keyword evidence="2" id="KW-1185">Reference proteome</keyword>
<reference evidence="1" key="1">
    <citation type="submission" date="2020-08" db="EMBL/GenBank/DDBJ databases">
        <title>Multicomponent nature underlies the extraordinary mechanical properties of spider dragline silk.</title>
        <authorList>
            <person name="Kono N."/>
            <person name="Nakamura H."/>
            <person name="Mori M."/>
            <person name="Yoshida Y."/>
            <person name="Ohtoshi R."/>
            <person name="Malay A.D."/>
            <person name="Moran D.A.P."/>
            <person name="Tomita M."/>
            <person name="Numata K."/>
            <person name="Arakawa K."/>
        </authorList>
    </citation>
    <scope>NUCLEOTIDE SEQUENCE</scope>
</reference>
<comment type="caution">
    <text evidence="1">The sequence shown here is derived from an EMBL/GenBank/DDBJ whole genome shotgun (WGS) entry which is preliminary data.</text>
</comment>
<sequence length="90" mass="9779">MKTKIPDALPTGLSGLVANMCVALLPSKEKTAVSLFKGLYSGTSDGSFGRNDILNFFILGFDWLDGIMRSTWTTSLSFLFREAGSKFCTS</sequence>
<dbReference type="Proteomes" id="UP000886998">
    <property type="component" value="Unassembled WGS sequence"/>
</dbReference>
<protein>
    <submittedName>
        <fullName evidence="1">Uncharacterized protein</fullName>
    </submittedName>
</protein>
<gene>
    <name evidence="1" type="ORF">TNIN_370071</name>
</gene>
<organism evidence="1 2">
    <name type="scientific">Trichonephila inaurata madagascariensis</name>
    <dbReference type="NCBI Taxonomy" id="2747483"/>
    <lineage>
        <taxon>Eukaryota</taxon>
        <taxon>Metazoa</taxon>
        <taxon>Ecdysozoa</taxon>
        <taxon>Arthropoda</taxon>
        <taxon>Chelicerata</taxon>
        <taxon>Arachnida</taxon>
        <taxon>Araneae</taxon>
        <taxon>Araneomorphae</taxon>
        <taxon>Entelegynae</taxon>
        <taxon>Araneoidea</taxon>
        <taxon>Nephilidae</taxon>
        <taxon>Trichonephila</taxon>
        <taxon>Trichonephila inaurata</taxon>
    </lineage>
</organism>
<proteinExistence type="predicted"/>
<dbReference type="AlphaFoldDB" id="A0A8X6X9L9"/>